<dbReference type="Pfam" id="PF10670">
    <property type="entry name" value="DUF4198"/>
    <property type="match status" value="1"/>
</dbReference>
<reference evidence="2 3" key="1">
    <citation type="submission" date="2006-01" db="EMBL/GenBank/DDBJ databases">
        <authorList>
            <person name="Brettar I."/>
            <person name="Hofle M."/>
            <person name="Ferriera S."/>
            <person name="Johnson J."/>
            <person name="Kravitz S."/>
            <person name="Halpern A."/>
            <person name="Remington K."/>
            <person name="Beeson K."/>
            <person name="Tran B."/>
            <person name="Rogers Y.-H."/>
            <person name="Friedman R."/>
            <person name="Venter J.C."/>
        </authorList>
    </citation>
    <scope>NUCLEOTIDE SEQUENCE [LARGE SCALE GENOMIC DNA]</scope>
    <source>
        <strain evidence="2 3">OS145</strain>
    </source>
</reference>
<dbReference type="Proteomes" id="UP000016543">
    <property type="component" value="Unassembled WGS sequence"/>
</dbReference>
<feature type="signal peptide" evidence="1">
    <location>
        <begin position="1"/>
        <end position="24"/>
    </location>
</feature>
<keyword evidence="1" id="KW-0732">Signal</keyword>
<evidence type="ECO:0000256" key="1">
    <source>
        <dbReference type="SAM" id="SignalP"/>
    </source>
</evidence>
<sequence>MIKRKTSQLLLMGVLLTSSLSVNAHRLWIKPNTTTVSGQDEWVTFDAAIANGIFNPDHFAMPLDRLTAYNPDGQPIELQNQAKLKYRSVFDLQLTQPGTYEVSMNSRSLQASWQDDQGKRQRWPGRGEVGTLEGFHQHVPQDAKDLKVFDSARRVEVFVTAGAPSQKVITPTGNGLELNGKTHPNDLYTGESVSLGFLFDGEPAKDAQVTLVRQGEKYRDNSKPMRFTTDARGTFEVSFDAPGMYFIEVEYKDDRAKAPAMVRLGNYSAVIEVLPL</sequence>
<gene>
    <name evidence="2" type="ORF">OS145_04643</name>
</gene>
<name>A0ABM9WQ10_9GAMM</name>
<feature type="chain" id="PRO_5045470271" evidence="1">
    <location>
        <begin position="25"/>
        <end position="276"/>
    </location>
</feature>
<organism evidence="2 3">
    <name type="scientific">Idiomarina baltica OS145</name>
    <dbReference type="NCBI Taxonomy" id="314276"/>
    <lineage>
        <taxon>Bacteria</taxon>
        <taxon>Pseudomonadati</taxon>
        <taxon>Pseudomonadota</taxon>
        <taxon>Gammaproteobacteria</taxon>
        <taxon>Alteromonadales</taxon>
        <taxon>Idiomarinaceae</taxon>
        <taxon>Idiomarina</taxon>
    </lineage>
</organism>
<comment type="caution">
    <text evidence="2">The sequence shown here is derived from an EMBL/GenBank/DDBJ whole genome shotgun (WGS) entry which is preliminary data.</text>
</comment>
<proteinExistence type="predicted"/>
<accession>A0ABM9WQ10</accession>
<dbReference type="RefSeq" id="WP_006956411.1">
    <property type="nucleotide sequence ID" value="NZ_CH672407.1"/>
</dbReference>
<evidence type="ECO:0000313" key="3">
    <source>
        <dbReference type="Proteomes" id="UP000016543"/>
    </source>
</evidence>
<dbReference type="InterPro" id="IPR019613">
    <property type="entry name" value="DUF4198"/>
</dbReference>
<evidence type="ECO:0000313" key="2">
    <source>
        <dbReference type="EMBL" id="EAQ33089.1"/>
    </source>
</evidence>
<protein>
    <submittedName>
        <fullName evidence="2">Uncharacterized metal-binding protein</fullName>
    </submittedName>
</protein>
<dbReference type="EMBL" id="AAMX01000002">
    <property type="protein sequence ID" value="EAQ33089.1"/>
    <property type="molecule type" value="Genomic_DNA"/>
</dbReference>
<keyword evidence="3" id="KW-1185">Reference proteome</keyword>